<dbReference type="Gene3D" id="2.60.120.200">
    <property type="match status" value="2"/>
</dbReference>
<dbReference type="SMART" id="SM00282">
    <property type="entry name" value="LamG"/>
    <property type="match status" value="2"/>
</dbReference>
<dbReference type="eggNOG" id="KOG3597">
    <property type="taxonomic scope" value="Eukaryota"/>
</dbReference>
<feature type="domain" description="Laminin G" evidence="4">
    <location>
        <begin position="308"/>
        <end position="495"/>
    </location>
</feature>
<dbReference type="EnsemblMetazoa" id="tetur16g01700.1">
    <property type="protein sequence ID" value="tetur16g01700.1"/>
    <property type="gene ID" value="tetur16g01700"/>
</dbReference>
<feature type="repeat" description="CSPG" evidence="2">
    <location>
        <begin position="556"/>
        <end position="654"/>
    </location>
</feature>
<evidence type="ECO:0000313" key="6">
    <source>
        <dbReference type="Proteomes" id="UP000015104"/>
    </source>
</evidence>
<reference evidence="5" key="2">
    <citation type="submission" date="2015-06" db="UniProtKB">
        <authorList>
            <consortium name="EnsemblMetazoa"/>
        </authorList>
    </citation>
    <scope>IDENTIFICATION</scope>
</reference>
<dbReference type="CDD" id="cd00110">
    <property type="entry name" value="LamG"/>
    <property type="match status" value="2"/>
</dbReference>
<evidence type="ECO:0000256" key="1">
    <source>
        <dbReference type="PROSITE-ProRule" id="PRU00122"/>
    </source>
</evidence>
<dbReference type="EMBL" id="CAEY01000277">
    <property type="status" value="NOT_ANNOTATED_CDS"/>
    <property type="molecule type" value="Genomic_DNA"/>
</dbReference>
<dbReference type="InterPro" id="IPR001791">
    <property type="entry name" value="Laminin_G"/>
</dbReference>
<feature type="region of interest" description="Disordered" evidence="3">
    <location>
        <begin position="535"/>
        <end position="554"/>
    </location>
</feature>
<feature type="compositionally biased region" description="Polar residues" evidence="3">
    <location>
        <begin position="1145"/>
        <end position="1159"/>
    </location>
</feature>
<dbReference type="Pfam" id="PF02210">
    <property type="entry name" value="Laminin_G_2"/>
    <property type="match status" value="2"/>
</dbReference>
<dbReference type="Proteomes" id="UP000015104">
    <property type="component" value="Unassembled WGS sequence"/>
</dbReference>
<accession>T1KNP3</accession>
<evidence type="ECO:0000256" key="3">
    <source>
        <dbReference type="SAM" id="MobiDB-lite"/>
    </source>
</evidence>
<reference evidence="6" key="1">
    <citation type="submission" date="2011-08" db="EMBL/GenBank/DDBJ databases">
        <authorList>
            <person name="Rombauts S."/>
        </authorList>
    </citation>
    <scope>NUCLEOTIDE SEQUENCE</scope>
    <source>
        <strain evidence="6">London</strain>
    </source>
</reference>
<keyword evidence="6" id="KW-1185">Reference proteome</keyword>
<proteinExistence type="predicted"/>
<dbReference type="InterPro" id="IPR039005">
    <property type="entry name" value="CSPG_rpt"/>
</dbReference>
<dbReference type="InterPro" id="IPR050372">
    <property type="entry name" value="Neurexin-related_CASP"/>
</dbReference>
<feature type="region of interest" description="Disordered" evidence="3">
    <location>
        <begin position="1145"/>
        <end position="1183"/>
    </location>
</feature>
<feature type="repeat" description="CSPG" evidence="2">
    <location>
        <begin position="694"/>
        <end position="792"/>
    </location>
</feature>
<sequence length="1282" mass="143374">MRIRMVVEFSQRIFHMVASNFQEPFQMHIALEVQKIYKPYRASDWSQPVDSLSNFQQFKNSVNNQPDASFSGSLSPLLPSPSNPTNQQLVTNHFQKHRSTRQIDPHYDSQILSNTPDSGLSTVSFYGSSYIWIPMEESRDSTKIVFRFKTHRTDAFLFLASGPKDYCLITLVNGNINVRINLGSGEELINGPNDLKLNDLLWHEVDLERKQSDLVLTIDRIHLKHYTIKGRFFELNINYGLYIGGLGNFTELFLGNMVNFRGCIEQLTFNGVNVFSQSLRSHGVLKDVTRACSTDFDSIPSTSATNQETFSFLGDGSYLTLPSDLTDYRVGGNIYFELKTSQPIGSSSILFYKTGLEHYIHDFLAIELVNGTIQVTANDGSGLIIVPSDLAVNTGHWHSVNITFKPDWYEISVDGRSKKFQSNQKESRYYDFTSDLYVGGIDVSKMLIASQQGLKSFLSDSIDTSFKGCIRSLHLNSIPMGQRQLLVTKGVHSNCLWDYPCLVSKPCINGSTCLPEGYNSFRCFCESGNCIASTSSTTPLTSTQPSDLMPSTESNSSSIVQIQPLIVLEGKSEPITVKNIQFNSKLFGFNVGDNGAFSIKHNPSHGALLIDRYSSSSYSSSDNAFTYSELNMGSVRYTHDGSETTNDSVTLTLSFSSKSIQLPTYLLNQVETFTLPIKIIPVNDIPLVYKGIENHLTTESNNLILMARFTKLCLTPKILNSSDSDNSDFELTYNVITLYSCPECYIESTDYPSNSLTKFTQADVNQHKIYFVHSPINSGLNASSVRIVLSLTDNPNRSDSLMEVMIEIHLFDLTLIQLYNTGCLVNYNDSVVLTPNNLSFTTNSNSTDYQIFELRYKILKIPDYGVIQKLRPNGQWINVSYFNQKQLNEGKIRYLHLIGHPTIDSVSFQISVIGSRVTSRIEFKIVFIPKATLKTSPSSQPVKSSSIQSIDQRSSNHMIVNDNDLRYSTESRPIGPGQFLVITTSQLLIIAICVLTSIGLKMNSKRCDSNDDEDRHLNSSDDNLPNGMLMIDDSGRGSLPYDRASTVMSDLNPYLPNLTNNPPSISTNCGSIRSITGTPVSSFGRGHFFPPTSPKFDNEPQLDSRQGNHFPLPPPSLYFGVDSLEEGQRIVQPHLCSFHAKTLRSSPRSLMTPTSESNNLLSSPSPPPLPPPPPPAPEDDIEPDEVNVHHQLHNNLNNSMTFGNVGSTSLLDDRKFNWNHHSGADIMDHSMYAEHHHNHHSCHPNHSNYSSAFTDYSFAHKLSTLPATPKSKNRQQQSRLWI</sequence>
<dbReference type="PANTHER" id="PTHR15036:SF56">
    <property type="entry name" value="KON-TIKI, ISOFORM B"/>
    <property type="match status" value="1"/>
</dbReference>
<comment type="caution">
    <text evidence="1">Lacks conserved residue(s) required for the propagation of feature annotation.</text>
</comment>
<feature type="repeat" description="CSPG" evidence="2">
    <location>
        <begin position="814"/>
        <end position="911"/>
    </location>
</feature>
<dbReference type="Pfam" id="PF16184">
    <property type="entry name" value="Cadherin_3"/>
    <property type="match status" value="3"/>
</dbReference>
<feature type="compositionally biased region" description="Pro residues" evidence="3">
    <location>
        <begin position="1164"/>
        <end position="1176"/>
    </location>
</feature>
<dbReference type="PROSITE" id="PS50025">
    <property type="entry name" value="LAM_G_DOMAIN"/>
    <property type="match status" value="2"/>
</dbReference>
<dbReference type="InterPro" id="IPR013320">
    <property type="entry name" value="ConA-like_dom_sf"/>
</dbReference>
<dbReference type="PROSITE" id="PS51854">
    <property type="entry name" value="CSPG"/>
    <property type="match status" value="3"/>
</dbReference>
<dbReference type="SUPFAM" id="SSF49899">
    <property type="entry name" value="Concanavalin A-like lectins/glucanases"/>
    <property type="match status" value="2"/>
</dbReference>
<feature type="compositionally biased region" description="Low complexity" evidence="3">
    <location>
        <begin position="535"/>
        <end position="546"/>
    </location>
</feature>
<feature type="compositionally biased region" description="Basic and acidic residues" evidence="3">
    <location>
        <begin position="1005"/>
        <end position="1019"/>
    </location>
</feature>
<dbReference type="PANTHER" id="PTHR15036">
    <property type="entry name" value="PIKACHURIN-LIKE PROTEIN"/>
    <property type="match status" value="1"/>
</dbReference>
<evidence type="ECO:0000313" key="5">
    <source>
        <dbReference type="EnsemblMetazoa" id="tetur16g01700.1"/>
    </source>
</evidence>
<name>T1KNP3_TETUR</name>
<evidence type="ECO:0000256" key="2">
    <source>
        <dbReference type="PROSITE-ProRule" id="PRU01201"/>
    </source>
</evidence>
<feature type="domain" description="Laminin G" evidence="4">
    <location>
        <begin position="122"/>
        <end position="292"/>
    </location>
</feature>
<evidence type="ECO:0000259" key="4">
    <source>
        <dbReference type="PROSITE" id="PS50025"/>
    </source>
</evidence>
<dbReference type="HOGENOM" id="CLU_263026_0_0_1"/>
<dbReference type="STRING" id="32264.T1KNP3"/>
<organism evidence="5 6">
    <name type="scientific">Tetranychus urticae</name>
    <name type="common">Two-spotted spider mite</name>
    <dbReference type="NCBI Taxonomy" id="32264"/>
    <lineage>
        <taxon>Eukaryota</taxon>
        <taxon>Metazoa</taxon>
        <taxon>Ecdysozoa</taxon>
        <taxon>Arthropoda</taxon>
        <taxon>Chelicerata</taxon>
        <taxon>Arachnida</taxon>
        <taxon>Acari</taxon>
        <taxon>Acariformes</taxon>
        <taxon>Trombidiformes</taxon>
        <taxon>Prostigmata</taxon>
        <taxon>Eleutherengona</taxon>
        <taxon>Raphignathae</taxon>
        <taxon>Tetranychoidea</taxon>
        <taxon>Tetranychidae</taxon>
        <taxon>Tetranychus</taxon>
    </lineage>
</organism>
<protein>
    <recommendedName>
        <fullName evidence="4">Laminin G domain-containing protein</fullName>
    </recommendedName>
</protein>
<feature type="region of interest" description="Disordered" evidence="3">
    <location>
        <begin position="1004"/>
        <end position="1026"/>
    </location>
</feature>